<organism evidence="1 2">
    <name type="scientific">Ulvibacterium marinum</name>
    <dbReference type="NCBI Taxonomy" id="2419782"/>
    <lineage>
        <taxon>Bacteria</taxon>
        <taxon>Pseudomonadati</taxon>
        <taxon>Bacteroidota</taxon>
        <taxon>Flavobacteriia</taxon>
        <taxon>Flavobacteriales</taxon>
        <taxon>Flavobacteriaceae</taxon>
        <taxon>Ulvibacterium</taxon>
    </lineage>
</organism>
<evidence type="ECO:0000313" key="2">
    <source>
        <dbReference type="Proteomes" id="UP000276603"/>
    </source>
</evidence>
<evidence type="ECO:0000313" key="1">
    <source>
        <dbReference type="EMBL" id="RKN83484.1"/>
    </source>
</evidence>
<keyword evidence="2" id="KW-1185">Reference proteome</keyword>
<comment type="caution">
    <text evidence="1">The sequence shown here is derived from an EMBL/GenBank/DDBJ whole genome shotgun (WGS) entry which is preliminary data.</text>
</comment>
<reference evidence="1 2" key="1">
    <citation type="submission" date="2018-10" db="EMBL/GenBank/DDBJ databases">
        <title>Ulvibacterium marinum gen. nov., sp. nov., a novel marine bacterium of the family Flavobacteriaceae, isolated from a culture of the green alga Ulva prolifera.</title>
        <authorList>
            <person name="Zhang Z."/>
        </authorList>
    </citation>
    <scope>NUCLEOTIDE SEQUENCE [LARGE SCALE GENOMIC DNA]</scope>
    <source>
        <strain evidence="1 2">CCMM003</strain>
    </source>
</reference>
<proteinExistence type="predicted"/>
<dbReference type="AlphaFoldDB" id="A0A3B0CFM0"/>
<dbReference type="Proteomes" id="UP000276603">
    <property type="component" value="Unassembled WGS sequence"/>
</dbReference>
<protein>
    <submittedName>
        <fullName evidence="1">DUF2971 domain-containing protein</fullName>
    </submittedName>
</protein>
<sequence length="332" mass="38928">MSKPDKIKITAENWASLKLDLADKLLKASLTNDKVKKAVEPYETIYHYTSFEGLIGILESQNLYATNINFLNDRKELKHGIGLIQGVLNSFETKKESEKIIEFLRSNLSKISETDRYVTCFSRNGDLLSQWRSYGNNGKGVAIGFCPFHIEESIYDWVDCMNIMYNELEQIEVLEEYIKISLDYFNGYKELLDWEGFDYDYLVADTLIYFLEAIIANFKHPSFREEEEFRIEYRFDGNINKQKKKILYFRNSNNLIVPYIKLISRFKKERKKGINNSKVMKHTENNLKLPIKEIILGPSLDFELNKIGLGKLLLKTGYEHIEIKDSKIPYRI</sequence>
<name>A0A3B0CFM0_9FLAO</name>
<dbReference type="InterPro" id="IPR021352">
    <property type="entry name" value="DUF2971"/>
</dbReference>
<dbReference type="EMBL" id="RBCJ01000001">
    <property type="protein sequence ID" value="RKN83484.1"/>
    <property type="molecule type" value="Genomic_DNA"/>
</dbReference>
<dbReference type="RefSeq" id="WP_120710691.1">
    <property type="nucleotide sequence ID" value="NZ_RBCJ01000001.1"/>
</dbReference>
<accession>A0A3B0CFM0</accession>
<gene>
    <name evidence="1" type="ORF">D7Z94_06610</name>
</gene>
<dbReference type="OrthoDB" id="3034312at2"/>
<dbReference type="Pfam" id="PF11185">
    <property type="entry name" value="DUF2971"/>
    <property type="match status" value="1"/>
</dbReference>